<dbReference type="InterPro" id="IPR018078">
    <property type="entry name" value="DNA-binding_RecF_CS"/>
</dbReference>
<dbReference type="Proteomes" id="UP000748108">
    <property type="component" value="Unassembled WGS sequence"/>
</dbReference>
<comment type="subcellular location">
    <subcellularLocation>
        <location evidence="9 10">Cytoplasm</location>
    </subcellularLocation>
</comment>
<evidence type="ECO:0000256" key="5">
    <source>
        <dbReference type="ARBA" id="ARBA00022840"/>
    </source>
</evidence>
<dbReference type="STRING" id="1484.SA87_06695"/>
<evidence type="ECO:0000256" key="9">
    <source>
        <dbReference type="HAMAP-Rule" id="MF_00365"/>
    </source>
</evidence>
<dbReference type="HAMAP" id="MF_00365">
    <property type="entry name" value="RecF"/>
    <property type="match status" value="1"/>
</dbReference>
<dbReference type="GO" id="GO:0000731">
    <property type="term" value="P:DNA synthesis involved in DNA repair"/>
    <property type="evidence" value="ECO:0007669"/>
    <property type="project" value="TreeGrafter"/>
</dbReference>
<dbReference type="EMBL" id="PEBV01000003">
    <property type="protein sequence ID" value="PTQ54482.1"/>
    <property type="molecule type" value="Genomic_DNA"/>
</dbReference>
<keyword evidence="4 9" id="KW-0227">DNA damage</keyword>
<keyword evidence="3 9" id="KW-0547">Nucleotide-binding</keyword>
<accession>A0A132N2M1</accession>
<proteinExistence type="inferred from homology"/>
<dbReference type="Gene3D" id="1.20.1050.90">
    <property type="entry name" value="RecF/RecN/SMC, N-terminal domain"/>
    <property type="match status" value="1"/>
</dbReference>
<evidence type="ECO:0000256" key="2">
    <source>
        <dbReference type="ARBA" id="ARBA00022705"/>
    </source>
</evidence>
<dbReference type="SUPFAM" id="SSF52540">
    <property type="entry name" value="P-loop containing nucleoside triphosphate hydrolases"/>
    <property type="match status" value="1"/>
</dbReference>
<organism evidence="15 17">
    <name type="scientific">Hydrogenibacillus schlegelii</name>
    <name type="common">Bacillus schlegelii</name>
    <dbReference type="NCBI Taxonomy" id="1484"/>
    <lineage>
        <taxon>Bacteria</taxon>
        <taxon>Bacillati</taxon>
        <taxon>Bacillota</taxon>
        <taxon>Bacilli</taxon>
        <taxon>Bacillales</taxon>
        <taxon>Bacillales Family X. Incertae Sedis</taxon>
        <taxon>Hydrogenibacillus</taxon>
    </lineage>
</organism>
<dbReference type="GO" id="GO:0005524">
    <property type="term" value="F:ATP binding"/>
    <property type="evidence" value="ECO:0007669"/>
    <property type="project" value="UniProtKB-UniRule"/>
</dbReference>
<protein>
    <recommendedName>
        <fullName evidence="9 10">DNA replication and repair protein RecF</fullName>
    </recommendedName>
</protein>
<evidence type="ECO:0000256" key="7">
    <source>
        <dbReference type="ARBA" id="ARBA00023204"/>
    </source>
</evidence>
<evidence type="ECO:0000313" key="16">
    <source>
        <dbReference type="Proteomes" id="UP000243024"/>
    </source>
</evidence>
<comment type="function">
    <text evidence="9 10">The RecF protein is involved in DNA metabolism; it is required for DNA replication and normal SOS inducibility. RecF binds preferentially to single-stranded, linear DNA. It also seems to bind ATP.</text>
</comment>
<comment type="similarity">
    <text evidence="9 10">Belongs to the RecF family.</text>
</comment>
<dbReference type="GO" id="GO:0003697">
    <property type="term" value="F:single-stranded DNA binding"/>
    <property type="evidence" value="ECO:0007669"/>
    <property type="project" value="UniProtKB-UniRule"/>
</dbReference>
<dbReference type="NCBIfam" id="TIGR00611">
    <property type="entry name" value="recf"/>
    <property type="match status" value="1"/>
</dbReference>
<evidence type="ECO:0000256" key="4">
    <source>
        <dbReference type="ARBA" id="ARBA00022763"/>
    </source>
</evidence>
<dbReference type="InterPro" id="IPR027417">
    <property type="entry name" value="P-loop_NTPase"/>
</dbReference>
<dbReference type="Proteomes" id="UP000244180">
    <property type="component" value="Unassembled WGS sequence"/>
</dbReference>
<feature type="domain" description="AAA+ ATPase" evidence="12">
    <location>
        <begin position="22"/>
        <end position="367"/>
    </location>
</feature>
<evidence type="ECO:0000256" key="10">
    <source>
        <dbReference type="RuleBase" id="RU000578"/>
    </source>
</evidence>
<evidence type="ECO:0000256" key="11">
    <source>
        <dbReference type="SAM" id="MobiDB-lite"/>
    </source>
</evidence>
<evidence type="ECO:0000313" key="17">
    <source>
        <dbReference type="Proteomes" id="UP000244180"/>
    </source>
</evidence>
<dbReference type="AlphaFoldDB" id="A0A132N2M1"/>
<keyword evidence="5 9" id="KW-0067">ATP-binding</keyword>
<dbReference type="PANTHER" id="PTHR32182:SF0">
    <property type="entry name" value="DNA REPLICATION AND REPAIR PROTEIN RECF"/>
    <property type="match status" value="1"/>
</dbReference>
<feature type="binding site" evidence="9">
    <location>
        <begin position="30"/>
        <end position="37"/>
    </location>
    <ligand>
        <name>ATP</name>
        <dbReference type="ChEBI" id="CHEBI:30616"/>
    </ligand>
</feature>
<evidence type="ECO:0000259" key="12">
    <source>
        <dbReference type="SMART" id="SM00382"/>
    </source>
</evidence>
<dbReference type="InterPro" id="IPR042174">
    <property type="entry name" value="RecF_2"/>
</dbReference>
<keyword evidence="7 9" id="KW-0234">DNA repair</keyword>
<dbReference type="EMBL" id="JXBB01000023">
    <property type="protein sequence ID" value="OAR04144.1"/>
    <property type="molecule type" value="Genomic_DNA"/>
</dbReference>
<evidence type="ECO:0000256" key="3">
    <source>
        <dbReference type="ARBA" id="ARBA00022741"/>
    </source>
</evidence>
<dbReference type="GO" id="GO:0006302">
    <property type="term" value="P:double-strand break repair"/>
    <property type="evidence" value="ECO:0007669"/>
    <property type="project" value="InterPro"/>
</dbReference>
<evidence type="ECO:0000313" key="13">
    <source>
        <dbReference type="EMBL" id="MBT9282103.1"/>
    </source>
</evidence>
<evidence type="ECO:0000313" key="15">
    <source>
        <dbReference type="EMBL" id="PTQ54482.1"/>
    </source>
</evidence>
<dbReference type="RefSeq" id="WP_066201360.1">
    <property type="nucleotide sequence ID" value="NZ_CBCSAS010000014.1"/>
</dbReference>
<comment type="caution">
    <text evidence="15">The sequence shown here is derived from an EMBL/GenBank/DDBJ whole genome shotgun (WGS) entry which is preliminary data.</text>
</comment>
<keyword evidence="2 9" id="KW-0235">DNA replication</keyword>
<dbReference type="GO" id="GO:0009432">
    <property type="term" value="P:SOS response"/>
    <property type="evidence" value="ECO:0007669"/>
    <property type="project" value="UniProtKB-UniRule"/>
</dbReference>
<dbReference type="EMBL" id="JAHHQF010000050">
    <property type="protein sequence ID" value="MBT9282103.1"/>
    <property type="molecule type" value="Genomic_DNA"/>
</dbReference>
<dbReference type="PANTHER" id="PTHR32182">
    <property type="entry name" value="DNA REPLICATION AND REPAIR PROTEIN RECF"/>
    <property type="match status" value="1"/>
</dbReference>
<evidence type="ECO:0000256" key="6">
    <source>
        <dbReference type="ARBA" id="ARBA00023125"/>
    </source>
</evidence>
<reference evidence="14 16" key="1">
    <citation type="submission" date="2015-09" db="EMBL/GenBank/DDBJ databases">
        <title>Draft genome sequence of Hydrogenibacillus schlegelii DSM 2000.</title>
        <authorList>
            <person name="Hemp J."/>
        </authorList>
    </citation>
    <scope>NUCLEOTIDE SEQUENCE [LARGE SCALE GENOMIC DNA]</scope>
    <source>
        <strain evidence="14 16">MA 48</strain>
    </source>
</reference>
<keyword evidence="8 9" id="KW-0742">SOS response</keyword>
<name>A0A132N2M1_HYDSH</name>
<reference evidence="13" key="3">
    <citation type="journal article" date="2021" name="Microbiology">
        <title>Metagenomic Analysis of the Microbial Community in the Underground Coal Fire Area (Kemerovo Region, Russia) Revealed Predominance of Thermophilic Members of the Phyla Deinococcus-thermus, Aquificae, and Firmicutes.</title>
        <authorList>
            <person name="Kadnikov V."/>
            <person name="Mardanov A.V."/>
            <person name="Beletsky A.V."/>
            <person name="Karnachuk O.V."/>
            <person name="Ravin N.V."/>
        </authorList>
    </citation>
    <scope>NUCLEOTIDE SEQUENCE</scope>
    <source>
        <strain evidence="13">RBS10-49</strain>
    </source>
</reference>
<dbReference type="PROSITE" id="PS00618">
    <property type="entry name" value="RECF_2"/>
    <property type="match status" value="1"/>
</dbReference>
<feature type="region of interest" description="Disordered" evidence="11">
    <location>
        <begin position="368"/>
        <end position="387"/>
    </location>
</feature>
<dbReference type="Gene3D" id="3.40.50.300">
    <property type="entry name" value="P-loop containing nucleotide triphosphate hydrolases"/>
    <property type="match status" value="1"/>
</dbReference>
<evidence type="ECO:0000256" key="1">
    <source>
        <dbReference type="ARBA" id="ARBA00022490"/>
    </source>
</evidence>
<dbReference type="SMART" id="SM00382">
    <property type="entry name" value="AAA"/>
    <property type="match status" value="1"/>
</dbReference>
<keyword evidence="1 9" id="KW-0963">Cytoplasm</keyword>
<dbReference type="Pfam" id="PF13476">
    <property type="entry name" value="AAA_23"/>
    <property type="match status" value="1"/>
</dbReference>
<evidence type="ECO:0000256" key="8">
    <source>
        <dbReference type="ARBA" id="ARBA00023236"/>
    </source>
</evidence>
<keyword evidence="6 9" id="KW-0238">DNA-binding</keyword>
<sequence length="387" mass="42207">MLVRRLILRQFRNIRSADLAFGPGTVIFYGENGAGKTNLIEAIALLALGKSFRAARDAAWRMWGTEETLLRAEVETARGRETLELRLVGEEKTARAGGLPVPRLADFVGRLGIVLFVPDDVELVGGPPAVRRRFFDLELSQRWPRYLYHLSRYHKILLQRNRLLKSDGDPATLGRLLEAYDPLLAESAAPIVRARARFVDHLRPYAEAAYRALAGGREALRLEYVSGSGLAGASLAGEEAALRAALLKRFEAGRATDVRRRQTLTGPHRDDLTIALDGHPAEGHASQGQRRSIALALKLAAARVAEAWTGEAPVVLLDDVLSELDERRQRAFLTLLGEQGQAFLTVADRRGLEALRPGAQLFSVTAGAVRPAPPGGAADGNGQEERG</sequence>
<dbReference type="GO" id="GO:0006260">
    <property type="term" value="P:DNA replication"/>
    <property type="evidence" value="ECO:0007669"/>
    <property type="project" value="UniProtKB-UniRule"/>
</dbReference>
<keyword evidence="16" id="KW-1185">Reference proteome</keyword>
<dbReference type="GO" id="GO:0005737">
    <property type="term" value="C:cytoplasm"/>
    <property type="evidence" value="ECO:0007669"/>
    <property type="project" value="UniProtKB-SubCell"/>
</dbReference>
<dbReference type="InterPro" id="IPR038729">
    <property type="entry name" value="Rad50/SbcC_AAA"/>
</dbReference>
<evidence type="ECO:0000313" key="14">
    <source>
        <dbReference type="EMBL" id="OAR04144.1"/>
    </source>
</evidence>
<dbReference type="InterPro" id="IPR001238">
    <property type="entry name" value="DNA-binding_RecF"/>
</dbReference>
<reference evidence="15 17" key="2">
    <citation type="submission" date="2017-08" db="EMBL/GenBank/DDBJ databases">
        <title>Burning lignite coal seam in the remote Altai Mountains harbors a hydrogen-driven thermophilic microbial community.</title>
        <authorList>
            <person name="Kadnikov V.V."/>
            <person name="Mardanov A.V."/>
            <person name="Ivasenko D."/>
            <person name="Beletsky A.V."/>
            <person name="Karnachuk O.V."/>
            <person name="Ravin N.V."/>
        </authorList>
    </citation>
    <scope>NUCLEOTIDE SEQUENCE [LARGE SCALE GENOMIC DNA]</scope>
    <source>
        <strain evidence="15">AL33</strain>
    </source>
</reference>
<dbReference type="GO" id="GO:0016887">
    <property type="term" value="F:ATP hydrolysis activity"/>
    <property type="evidence" value="ECO:0007669"/>
    <property type="project" value="InterPro"/>
</dbReference>
<dbReference type="PROSITE" id="PS00617">
    <property type="entry name" value="RECF_1"/>
    <property type="match status" value="1"/>
</dbReference>
<dbReference type="InterPro" id="IPR003593">
    <property type="entry name" value="AAA+_ATPase"/>
</dbReference>
<gene>
    <name evidence="9 13" type="primary">recF</name>
    <name evidence="15" type="ORF">HSCHL_0061</name>
    <name evidence="13" type="ORF">KM312_05540</name>
    <name evidence="14" type="ORF">SA87_06695</name>
</gene>
<dbReference type="Proteomes" id="UP000243024">
    <property type="component" value="Unassembled WGS sequence"/>
</dbReference>